<dbReference type="NCBIfam" id="TIGR01087">
    <property type="entry name" value="murD"/>
    <property type="match status" value="1"/>
</dbReference>
<keyword evidence="3 7" id="KW-0963">Cytoplasm</keyword>
<dbReference type="Gene3D" id="3.40.50.720">
    <property type="entry name" value="NAD(P)-binding Rossmann-like Domain"/>
    <property type="match status" value="1"/>
</dbReference>
<dbReference type="PANTHER" id="PTHR43692:SF1">
    <property type="entry name" value="UDP-N-ACETYLMURAMOYLALANINE--D-GLUTAMATE LIGASE"/>
    <property type="match status" value="1"/>
</dbReference>
<dbReference type="InterPro" id="IPR005762">
    <property type="entry name" value="MurD"/>
</dbReference>
<accession>A0A7T0LMM0</accession>
<protein>
    <recommendedName>
        <fullName evidence="7 8">UDP-N-acetylmuramoylalanine--D-glutamate ligase</fullName>
        <ecNumber evidence="7 8">6.3.2.9</ecNumber>
    </recommendedName>
    <alternativeName>
        <fullName evidence="7">D-glutamic acid-adding enzyme</fullName>
    </alternativeName>
    <alternativeName>
        <fullName evidence="7">UDP-N-acetylmuramoyl-L-alanyl-D-glutamate synthetase</fullName>
    </alternativeName>
</protein>
<dbReference type="InterPro" id="IPR036615">
    <property type="entry name" value="Mur_ligase_C_dom_sf"/>
</dbReference>
<evidence type="ECO:0000313" key="11">
    <source>
        <dbReference type="EMBL" id="QPL06569.1"/>
    </source>
</evidence>
<evidence type="ECO:0000256" key="8">
    <source>
        <dbReference type="RuleBase" id="RU003664"/>
    </source>
</evidence>
<dbReference type="GO" id="GO:0071555">
    <property type="term" value="P:cell wall organization"/>
    <property type="evidence" value="ECO:0007669"/>
    <property type="project" value="UniProtKB-KW"/>
</dbReference>
<evidence type="ECO:0000256" key="1">
    <source>
        <dbReference type="ARBA" id="ARBA00004496"/>
    </source>
</evidence>
<dbReference type="PANTHER" id="PTHR43692">
    <property type="entry name" value="UDP-N-ACETYLMURAMOYLALANINE--D-GLUTAMATE LIGASE"/>
    <property type="match status" value="1"/>
</dbReference>
<evidence type="ECO:0000259" key="9">
    <source>
        <dbReference type="Pfam" id="PF02875"/>
    </source>
</evidence>
<dbReference type="GO" id="GO:0051301">
    <property type="term" value="P:cell division"/>
    <property type="evidence" value="ECO:0007669"/>
    <property type="project" value="UniProtKB-KW"/>
</dbReference>
<evidence type="ECO:0000256" key="3">
    <source>
        <dbReference type="ARBA" id="ARBA00022490"/>
    </source>
</evidence>
<reference evidence="11 12" key="1">
    <citation type="submission" date="2020-11" db="EMBL/GenBank/DDBJ databases">
        <title>Actinomyces sp. ZJ750.</title>
        <authorList>
            <person name="Zhou J."/>
        </authorList>
    </citation>
    <scope>NUCLEOTIDE SEQUENCE [LARGE SCALE GENOMIC DNA]</scope>
    <source>
        <strain evidence="11 12">ZJ750</strain>
    </source>
</reference>
<comment type="subcellular location">
    <subcellularLocation>
        <location evidence="1 7 8">Cytoplasm</location>
    </subcellularLocation>
</comment>
<dbReference type="GO" id="GO:0008764">
    <property type="term" value="F:UDP-N-acetylmuramoylalanine-D-glutamate ligase activity"/>
    <property type="evidence" value="ECO:0007669"/>
    <property type="project" value="UniProtKB-UniRule"/>
</dbReference>
<evidence type="ECO:0000259" key="10">
    <source>
        <dbReference type="Pfam" id="PF08245"/>
    </source>
</evidence>
<dbReference type="Pfam" id="PF08245">
    <property type="entry name" value="Mur_ligase_M"/>
    <property type="match status" value="1"/>
</dbReference>
<evidence type="ECO:0000313" key="12">
    <source>
        <dbReference type="Proteomes" id="UP000594637"/>
    </source>
</evidence>
<dbReference type="HAMAP" id="MF_00639">
    <property type="entry name" value="MurD"/>
    <property type="match status" value="1"/>
</dbReference>
<comment type="function">
    <text evidence="7 8">Cell wall formation. Catalyzes the addition of glutamate to the nucleotide precursor UDP-N-acetylmuramoyl-L-alanine (UMA).</text>
</comment>
<dbReference type="SUPFAM" id="SSF53244">
    <property type="entry name" value="MurD-like peptide ligases, peptide-binding domain"/>
    <property type="match status" value="1"/>
</dbReference>
<dbReference type="InterPro" id="IPR036565">
    <property type="entry name" value="Mur-like_cat_sf"/>
</dbReference>
<feature type="domain" description="Mur ligase central" evidence="10">
    <location>
        <begin position="122"/>
        <end position="251"/>
    </location>
</feature>
<dbReference type="AlphaFoldDB" id="A0A7T0LMM0"/>
<gene>
    <name evidence="7 11" type="primary">murD</name>
    <name evidence="11" type="ORF">ID810_05040</name>
</gene>
<proteinExistence type="inferred from homology"/>
<dbReference type="GO" id="GO:0005737">
    <property type="term" value="C:cytoplasm"/>
    <property type="evidence" value="ECO:0007669"/>
    <property type="project" value="UniProtKB-SubCell"/>
</dbReference>
<dbReference type="EMBL" id="CP063989">
    <property type="protein sequence ID" value="QPL06569.1"/>
    <property type="molecule type" value="Genomic_DNA"/>
</dbReference>
<evidence type="ECO:0000256" key="5">
    <source>
        <dbReference type="ARBA" id="ARBA00022741"/>
    </source>
</evidence>
<comment type="pathway">
    <text evidence="2 7 8">Cell wall biogenesis; peptidoglycan biosynthesis.</text>
</comment>
<comment type="similarity">
    <text evidence="7">Belongs to the MurCDEF family.</text>
</comment>
<keyword evidence="12" id="KW-1185">Reference proteome</keyword>
<dbReference type="KEGG" id="arep:ID810_05040"/>
<feature type="binding site" evidence="7">
    <location>
        <begin position="124"/>
        <end position="130"/>
    </location>
    <ligand>
        <name>ATP</name>
        <dbReference type="ChEBI" id="CHEBI:30616"/>
    </ligand>
</feature>
<keyword evidence="4 7" id="KW-0436">Ligase</keyword>
<dbReference type="Pfam" id="PF02875">
    <property type="entry name" value="Mur_ligase_C"/>
    <property type="match status" value="1"/>
</dbReference>
<name>A0A7T0LMM0_9ACTO</name>
<dbReference type="GO" id="GO:0009252">
    <property type="term" value="P:peptidoglycan biosynthetic process"/>
    <property type="evidence" value="ECO:0007669"/>
    <property type="project" value="UniProtKB-UniRule"/>
</dbReference>
<dbReference type="GO" id="GO:0008360">
    <property type="term" value="P:regulation of cell shape"/>
    <property type="evidence" value="ECO:0007669"/>
    <property type="project" value="UniProtKB-KW"/>
</dbReference>
<keyword evidence="7 8" id="KW-0132">Cell division</keyword>
<dbReference type="Gene3D" id="3.90.190.20">
    <property type="entry name" value="Mur ligase, C-terminal domain"/>
    <property type="match status" value="1"/>
</dbReference>
<sequence>MRDLRDARVGIVGLGRTGLAVIDVLATYGARVSAFDAREEALEALDVRRSGPVVEARAGNDEQVARAVTEADLRLLIVSPGVAATGPVMAAAAAVGIETWSEIELAWRLQQATRPQAPWITVTGTDGKTTTVGMLSSMLGAAGLEAPAVGNIGLPAISVVAEGRSDVLAVELSSFQLHTTRTLSPLAASCLNVAADHLDWHGGQDAYTADKARVYARARRAAVYNLADAATLAMVEQADVVEGCRAIGFGLAVPGLGQLGLVEDVLIDRGWHDDRRSHGLELATLTDLAHLAPGGDVGRLPAHVVADALAAAALAMSHDAVQADPEAVARGLRAYTPGAHRLVTVAQADGVTWVDDSKATNTHSARAALTGLPEGSAVWLVGGDTKGADLHELVTRVRSRLRAAVVLGREQEAVVAALRDGAPDLPLVQVPDGEGAAVMDAAVRAAASLAHPGDTVILAPAAASWDQFRSYAERGDLFAAAAQRLADEGTRQ</sequence>
<keyword evidence="7 8" id="KW-0131">Cell cycle</keyword>
<comment type="catalytic activity">
    <reaction evidence="7 8">
        <text>UDP-N-acetyl-alpha-D-muramoyl-L-alanine + D-glutamate + ATP = UDP-N-acetyl-alpha-D-muramoyl-L-alanyl-D-glutamate + ADP + phosphate + H(+)</text>
        <dbReference type="Rhea" id="RHEA:16429"/>
        <dbReference type="ChEBI" id="CHEBI:15378"/>
        <dbReference type="ChEBI" id="CHEBI:29986"/>
        <dbReference type="ChEBI" id="CHEBI:30616"/>
        <dbReference type="ChEBI" id="CHEBI:43474"/>
        <dbReference type="ChEBI" id="CHEBI:83898"/>
        <dbReference type="ChEBI" id="CHEBI:83900"/>
        <dbReference type="ChEBI" id="CHEBI:456216"/>
        <dbReference type="EC" id="6.3.2.9"/>
    </reaction>
</comment>
<dbReference type="Gene3D" id="3.40.1190.10">
    <property type="entry name" value="Mur-like, catalytic domain"/>
    <property type="match status" value="1"/>
</dbReference>
<keyword evidence="7 8" id="KW-0573">Peptidoglycan synthesis</keyword>
<dbReference type="Pfam" id="PF21799">
    <property type="entry name" value="MurD-like_N"/>
    <property type="match status" value="1"/>
</dbReference>
<evidence type="ECO:0000256" key="7">
    <source>
        <dbReference type="HAMAP-Rule" id="MF_00639"/>
    </source>
</evidence>
<evidence type="ECO:0000256" key="6">
    <source>
        <dbReference type="ARBA" id="ARBA00022840"/>
    </source>
</evidence>
<dbReference type="SUPFAM" id="SSF53623">
    <property type="entry name" value="MurD-like peptide ligases, catalytic domain"/>
    <property type="match status" value="1"/>
</dbReference>
<evidence type="ECO:0000256" key="2">
    <source>
        <dbReference type="ARBA" id="ARBA00004752"/>
    </source>
</evidence>
<dbReference type="EC" id="6.3.2.9" evidence="7 8"/>
<organism evidence="11 12">
    <name type="scientific">Actinomyces respiraculi</name>
    <dbReference type="NCBI Taxonomy" id="2744574"/>
    <lineage>
        <taxon>Bacteria</taxon>
        <taxon>Bacillati</taxon>
        <taxon>Actinomycetota</taxon>
        <taxon>Actinomycetes</taxon>
        <taxon>Actinomycetales</taxon>
        <taxon>Actinomycetaceae</taxon>
        <taxon>Actinomyces</taxon>
    </lineage>
</organism>
<keyword evidence="5 7" id="KW-0547">Nucleotide-binding</keyword>
<dbReference type="InterPro" id="IPR004101">
    <property type="entry name" value="Mur_ligase_C"/>
</dbReference>
<dbReference type="GO" id="GO:0005524">
    <property type="term" value="F:ATP binding"/>
    <property type="evidence" value="ECO:0007669"/>
    <property type="project" value="UniProtKB-UniRule"/>
</dbReference>
<dbReference type="SUPFAM" id="SSF51984">
    <property type="entry name" value="MurCD N-terminal domain"/>
    <property type="match status" value="1"/>
</dbReference>
<keyword evidence="7 8" id="KW-0133">Cell shape</keyword>
<keyword evidence="7 8" id="KW-0961">Cell wall biogenesis/degradation</keyword>
<feature type="domain" description="Mur ligase C-terminal" evidence="9">
    <location>
        <begin position="340"/>
        <end position="461"/>
    </location>
</feature>
<keyword evidence="6 7" id="KW-0067">ATP-binding</keyword>
<dbReference type="UniPathway" id="UPA00219"/>
<evidence type="ECO:0000256" key="4">
    <source>
        <dbReference type="ARBA" id="ARBA00022598"/>
    </source>
</evidence>
<dbReference type="Proteomes" id="UP000594637">
    <property type="component" value="Chromosome"/>
</dbReference>
<dbReference type="InterPro" id="IPR013221">
    <property type="entry name" value="Mur_ligase_cen"/>
</dbReference>